<dbReference type="Proteomes" id="UP000189739">
    <property type="component" value="Unassembled WGS sequence"/>
</dbReference>
<evidence type="ECO:0000256" key="8">
    <source>
        <dbReference type="SAM" id="Phobius"/>
    </source>
</evidence>
<keyword evidence="10" id="KW-1185">Reference proteome</keyword>
<evidence type="ECO:0000256" key="7">
    <source>
        <dbReference type="ARBA" id="ARBA00023136"/>
    </source>
</evidence>
<keyword evidence="2" id="KW-1003">Cell membrane</keyword>
<keyword evidence="4 8" id="KW-0812">Transmembrane</keyword>
<evidence type="ECO:0000256" key="6">
    <source>
        <dbReference type="ARBA" id="ARBA00022989"/>
    </source>
</evidence>
<dbReference type="STRING" id="1792845.BC343_10100"/>
<comment type="caution">
    <text evidence="9">The sequence shown here is derived from an EMBL/GenBank/DDBJ whole genome shotgun (WGS) entry which is preliminary data.</text>
</comment>
<dbReference type="OrthoDB" id="783041at2"/>
<feature type="transmembrane region" description="Helical" evidence="8">
    <location>
        <begin position="198"/>
        <end position="224"/>
    </location>
</feature>
<organism evidence="9 10">
    <name type="scientific">Mucilaginibacter pedocola</name>
    <dbReference type="NCBI Taxonomy" id="1792845"/>
    <lineage>
        <taxon>Bacteria</taxon>
        <taxon>Pseudomonadati</taxon>
        <taxon>Bacteroidota</taxon>
        <taxon>Sphingobacteriia</taxon>
        <taxon>Sphingobacteriales</taxon>
        <taxon>Sphingobacteriaceae</taxon>
        <taxon>Mucilaginibacter</taxon>
    </lineage>
</organism>
<dbReference type="NCBIfam" id="TIGR04476">
    <property type="entry name" value="exosort_XrtN"/>
    <property type="match status" value="1"/>
</dbReference>
<protein>
    <submittedName>
        <fullName evidence="9">Exosortase N</fullName>
    </submittedName>
</protein>
<dbReference type="GO" id="GO:0006508">
    <property type="term" value="P:proteolysis"/>
    <property type="evidence" value="ECO:0007669"/>
    <property type="project" value="UniProtKB-KW"/>
</dbReference>
<dbReference type="Pfam" id="PF09721">
    <property type="entry name" value="Exosortase_EpsH"/>
    <property type="match status" value="1"/>
</dbReference>
<keyword evidence="5" id="KW-0378">Hydrolase</keyword>
<feature type="transmembrane region" description="Helical" evidence="8">
    <location>
        <begin position="12"/>
        <end position="34"/>
    </location>
</feature>
<dbReference type="AlphaFoldDB" id="A0A1S9PAJ6"/>
<evidence type="ECO:0000256" key="5">
    <source>
        <dbReference type="ARBA" id="ARBA00022801"/>
    </source>
</evidence>
<keyword evidence="7 8" id="KW-0472">Membrane</keyword>
<evidence type="ECO:0000256" key="1">
    <source>
        <dbReference type="ARBA" id="ARBA00004651"/>
    </source>
</evidence>
<gene>
    <name evidence="9" type="ORF">BC343_10100</name>
</gene>
<evidence type="ECO:0000313" key="9">
    <source>
        <dbReference type="EMBL" id="OOQ58006.1"/>
    </source>
</evidence>
<evidence type="ECO:0000256" key="3">
    <source>
        <dbReference type="ARBA" id="ARBA00022670"/>
    </source>
</evidence>
<comment type="subcellular location">
    <subcellularLocation>
        <location evidence="1">Cell membrane</location>
        <topology evidence="1">Multi-pass membrane protein</topology>
    </subcellularLocation>
</comment>
<feature type="transmembrane region" description="Helical" evidence="8">
    <location>
        <begin position="101"/>
        <end position="120"/>
    </location>
</feature>
<keyword evidence="3" id="KW-0645">Protease</keyword>
<dbReference type="EMBL" id="MBTF01000034">
    <property type="protein sequence ID" value="OOQ58006.1"/>
    <property type="molecule type" value="Genomic_DNA"/>
</dbReference>
<evidence type="ECO:0000313" key="10">
    <source>
        <dbReference type="Proteomes" id="UP000189739"/>
    </source>
</evidence>
<feature type="transmembrane region" description="Helical" evidence="8">
    <location>
        <begin position="66"/>
        <end position="94"/>
    </location>
</feature>
<dbReference type="GO" id="GO:0008233">
    <property type="term" value="F:peptidase activity"/>
    <property type="evidence" value="ECO:0007669"/>
    <property type="project" value="UniProtKB-KW"/>
</dbReference>
<evidence type="ECO:0000256" key="4">
    <source>
        <dbReference type="ARBA" id="ARBA00022692"/>
    </source>
</evidence>
<dbReference type="InterPro" id="IPR026392">
    <property type="entry name" value="Exo/Archaeosortase_dom"/>
</dbReference>
<feature type="transmembrane region" description="Helical" evidence="8">
    <location>
        <begin position="167"/>
        <end position="186"/>
    </location>
</feature>
<sequence>MLSIQLNKPLKLQPIHGFVAVYAALALWCIPGYFQWDANLVMGLLLIPYMAKIDSGRYSLRYLLPALLATGLALLAPVNTLFFIALVLVFLLLIENCLGRINHSVLFLLMLVSPVFRHFTRLAEFPVRLWLSDKVAATLSTAGIQAAAAGNQIQMDKYEFSVDPACAGLNMLVMSVLIGLFVLTYYQKQSGKTLNFKWLTLLLSATLLLNVVCNFFRILLLVLFKLMPGTFMHDAVGIACLCVYVLMPLLFGIKPPVARFGKITMEERKTAEHRSIRYLYLHVGLLTAMVFMATRLVKADRLVNTANHIQIQGYHKTPLEGGILKFEDSDALIYLKPAAFYAPEHDPMICWVGSGYTFQNIRRESINGLDVYTATLVKNTDRIYSAWWFDNGHLKTVNQFAWRWAAAKGDNQFYLVNVSAASPQKLKQNIAALSAQNLFDNHNMPFNFLPQGAQREEHRGAQSLYDGDLTKMLRPPYHSKLPKKFASLSANLRVTSANSAVK</sequence>
<dbReference type="NCBIfam" id="TIGR04178">
    <property type="entry name" value="exo_archaeo"/>
    <property type="match status" value="1"/>
</dbReference>
<accession>A0A1S9PAJ6</accession>
<reference evidence="9 10" key="1">
    <citation type="submission" date="2016-07" db="EMBL/GenBank/DDBJ databases">
        <title>Genomic analysis of zinc-resistant bacterium Mucilaginibacter pedocola TBZ30.</title>
        <authorList>
            <person name="Huang J."/>
            <person name="Tang J."/>
        </authorList>
    </citation>
    <scope>NUCLEOTIDE SEQUENCE [LARGE SCALE GENOMIC DNA]</scope>
    <source>
        <strain evidence="9 10">TBZ30</strain>
    </source>
</reference>
<evidence type="ECO:0000256" key="2">
    <source>
        <dbReference type="ARBA" id="ARBA00022475"/>
    </source>
</evidence>
<feature type="transmembrane region" description="Helical" evidence="8">
    <location>
        <begin position="236"/>
        <end position="257"/>
    </location>
</feature>
<name>A0A1S9PAJ6_9SPHI</name>
<proteinExistence type="predicted"/>
<keyword evidence="6 8" id="KW-1133">Transmembrane helix</keyword>
<dbReference type="GO" id="GO:0005886">
    <property type="term" value="C:plasma membrane"/>
    <property type="evidence" value="ECO:0007669"/>
    <property type="project" value="UniProtKB-SubCell"/>
</dbReference>
<feature type="transmembrane region" description="Helical" evidence="8">
    <location>
        <begin position="278"/>
        <end position="297"/>
    </location>
</feature>
<dbReference type="InterPro" id="IPR031006">
    <property type="entry name" value="Exosort_XrtN"/>
</dbReference>
<dbReference type="RefSeq" id="WP_078349732.1">
    <property type="nucleotide sequence ID" value="NZ_MBTF01000034.1"/>
</dbReference>
<dbReference type="InterPro" id="IPR019127">
    <property type="entry name" value="Exosortase"/>
</dbReference>